<gene>
    <name evidence="2" type="ORF">HZT40_22725</name>
</gene>
<evidence type="ECO:0000313" key="3">
    <source>
        <dbReference type="Proteomes" id="UP000510621"/>
    </source>
</evidence>
<keyword evidence="3" id="KW-1185">Reference proteome</keyword>
<name>A0A7L6AY97_9GAMM</name>
<sequence length="68" mass="7220">MIKIVLTVTLSLMMFAAVAASDQLTANASSAHKLQVIVQNENIGSGACRLHFEDNTTKDVACTLVEGK</sequence>
<feature type="signal peptide" evidence="1">
    <location>
        <begin position="1"/>
        <end position="19"/>
    </location>
</feature>
<evidence type="ECO:0000256" key="1">
    <source>
        <dbReference type="SAM" id="SignalP"/>
    </source>
</evidence>
<proteinExistence type="predicted"/>
<dbReference type="AlphaFoldDB" id="A0A7L6AY97"/>
<dbReference type="KEGG" id="this:HZT40_22725"/>
<keyword evidence="1" id="KW-0732">Signal</keyword>
<feature type="chain" id="PRO_5029513111" evidence="1">
    <location>
        <begin position="20"/>
        <end position="68"/>
    </location>
</feature>
<evidence type="ECO:0000313" key="2">
    <source>
        <dbReference type="EMBL" id="QLQ33968.1"/>
    </source>
</evidence>
<reference evidence="2" key="1">
    <citation type="submission" date="2020-06" db="EMBL/GenBank/DDBJ databases">
        <title>Analysis procedures for assessing recovery of high quality, complete, closed genomes from Nanopore long read metagenome sequencing.</title>
        <authorList>
            <person name="Bessarab I."/>
            <person name="Arumugam K."/>
            <person name="Haryono M."/>
            <person name="Liu X."/>
            <person name="Roy S."/>
            <person name="Zuniga-Montanez R.E."/>
            <person name="Qiu G."/>
            <person name="Drautz-Moses D.I."/>
            <person name="Law Y.Y."/>
            <person name="Wuertz S."/>
            <person name="Lauro F.M."/>
            <person name="Huson D.H."/>
            <person name="Williams R.B."/>
        </authorList>
    </citation>
    <scope>NUCLEOTIDE SEQUENCE [LARGE SCALE GENOMIC DNA]</scope>
    <source>
        <strain evidence="2">SSD2</strain>
    </source>
</reference>
<dbReference type="EMBL" id="CP059265">
    <property type="protein sequence ID" value="QLQ33968.1"/>
    <property type="molecule type" value="Genomic_DNA"/>
</dbReference>
<dbReference type="Proteomes" id="UP000510621">
    <property type="component" value="Chromosome"/>
</dbReference>
<organism evidence="2 3">
    <name type="scientific">Candidatus Thiothrix singaporensis</name>
    <dbReference type="NCBI Taxonomy" id="2799669"/>
    <lineage>
        <taxon>Bacteria</taxon>
        <taxon>Pseudomonadati</taxon>
        <taxon>Pseudomonadota</taxon>
        <taxon>Gammaproteobacteria</taxon>
        <taxon>Thiotrichales</taxon>
        <taxon>Thiotrichaceae</taxon>
        <taxon>Thiothrix</taxon>
    </lineage>
</organism>
<accession>A0A7L6AY97</accession>
<protein>
    <submittedName>
        <fullName evidence="2">Uncharacterized protein</fullName>
    </submittedName>
</protein>